<feature type="transmembrane region" description="Helical" evidence="4">
    <location>
        <begin position="50"/>
        <end position="72"/>
    </location>
</feature>
<dbReference type="Gene3D" id="1.20.1250.20">
    <property type="entry name" value="MFS general substrate transporter like domains"/>
    <property type="match status" value="2"/>
</dbReference>
<feature type="transmembrane region" description="Helical" evidence="4">
    <location>
        <begin position="108"/>
        <end position="124"/>
    </location>
</feature>
<dbReference type="EMBL" id="JACIID010000013">
    <property type="protein sequence ID" value="MBB4538301.1"/>
    <property type="molecule type" value="Genomic_DNA"/>
</dbReference>
<feature type="transmembrane region" description="Helical" evidence="4">
    <location>
        <begin position="345"/>
        <end position="367"/>
    </location>
</feature>
<evidence type="ECO:0000256" key="4">
    <source>
        <dbReference type="SAM" id="Phobius"/>
    </source>
</evidence>
<keyword evidence="3 4" id="KW-0472">Membrane</keyword>
<keyword evidence="2 4" id="KW-1133">Transmembrane helix</keyword>
<evidence type="ECO:0000256" key="2">
    <source>
        <dbReference type="ARBA" id="ARBA00022989"/>
    </source>
</evidence>
<evidence type="ECO:0000256" key="1">
    <source>
        <dbReference type="ARBA" id="ARBA00022692"/>
    </source>
</evidence>
<dbReference type="SUPFAM" id="SSF103473">
    <property type="entry name" value="MFS general substrate transporter"/>
    <property type="match status" value="1"/>
</dbReference>
<accession>A0A7W6YC09</accession>
<dbReference type="Pfam" id="PF07690">
    <property type="entry name" value="MFS_1"/>
    <property type="match status" value="1"/>
</dbReference>
<organism evidence="6 9">
    <name type="scientific">Rhizobium etli</name>
    <dbReference type="NCBI Taxonomy" id="29449"/>
    <lineage>
        <taxon>Bacteria</taxon>
        <taxon>Pseudomonadati</taxon>
        <taxon>Pseudomonadota</taxon>
        <taxon>Alphaproteobacteria</taxon>
        <taxon>Hyphomicrobiales</taxon>
        <taxon>Rhizobiaceae</taxon>
        <taxon>Rhizobium/Agrobacterium group</taxon>
        <taxon>Rhizobium</taxon>
    </lineage>
</organism>
<feature type="transmembrane region" description="Helical" evidence="4">
    <location>
        <begin position="288"/>
        <end position="307"/>
    </location>
</feature>
<sequence length="401" mass="42226">MSIAASPPPIKAETAVFSVLGAAGLCHFLNDLMQALLPAVYPILQSNFTLSFAQIGMLTLVYNLTASILQPFIGAYTDRRPMPYSLPVGMASSMLGLITLAYAPSYEVLLAGGVLLGLGSSIFHPETSRIARLASGGSHGLAQSLFQVGGNFGSAVGPLAAAFIILPRGQDGLAWFALAALAGMIILTALGRWYKQNGHAERPKAGAVVRHSTLSRKKVLAVMAVLIALLFSKYIYLAAFTSYYIFYLMEKFGLSARDAQVYQFVFFGAVAAGTIAGGPIGDRLGRKLVIWVSILGVLPFTLVLPHVGIVPTAALSAIIGFVLASAFPAIVVYGQELMPGRVGMVSGLFFGFVFGIGGIGAAMLGALADWKGIVFVFDICAFLPAIGILTIFLPNVRDIKA</sequence>
<keyword evidence="1 4" id="KW-0812">Transmembrane</keyword>
<feature type="domain" description="Major facilitator superfamily (MFS) profile" evidence="5">
    <location>
        <begin position="19"/>
        <end position="399"/>
    </location>
</feature>
<name>A0A7W6YC09_RHIET</name>
<feature type="transmembrane region" description="Helical" evidence="4">
    <location>
        <begin position="313"/>
        <end position="333"/>
    </location>
</feature>
<dbReference type="CDD" id="cd17478">
    <property type="entry name" value="MFS_FsR"/>
    <property type="match status" value="1"/>
</dbReference>
<feature type="transmembrane region" description="Helical" evidence="4">
    <location>
        <begin position="84"/>
        <end position="102"/>
    </location>
</feature>
<dbReference type="Proteomes" id="UP000557344">
    <property type="component" value="Unassembled WGS sequence"/>
</dbReference>
<dbReference type="PANTHER" id="PTHR43129">
    <property type="entry name" value="FOSMIDOMYCIN RESISTANCE PROTEIN"/>
    <property type="match status" value="1"/>
</dbReference>
<evidence type="ECO:0000259" key="5">
    <source>
        <dbReference type="PROSITE" id="PS50850"/>
    </source>
</evidence>
<dbReference type="InterPro" id="IPR020846">
    <property type="entry name" value="MFS_dom"/>
</dbReference>
<dbReference type="GO" id="GO:0005886">
    <property type="term" value="C:plasma membrane"/>
    <property type="evidence" value="ECO:0007669"/>
    <property type="project" value="TreeGrafter"/>
</dbReference>
<gene>
    <name evidence="6" type="ORF">GGE46_005085</name>
    <name evidence="7" type="ORF">GGE57_005082</name>
</gene>
<dbReference type="PANTHER" id="PTHR43129:SF1">
    <property type="entry name" value="FOSMIDOMYCIN RESISTANCE PROTEIN"/>
    <property type="match status" value="1"/>
</dbReference>
<dbReference type="PROSITE" id="PS50850">
    <property type="entry name" value="MFS"/>
    <property type="match status" value="1"/>
</dbReference>
<proteinExistence type="predicted"/>
<dbReference type="InterPro" id="IPR036259">
    <property type="entry name" value="MFS_trans_sf"/>
</dbReference>
<dbReference type="RefSeq" id="WP_183843927.1">
    <property type="nucleotide sequence ID" value="NZ_JACIHU010000013.1"/>
</dbReference>
<evidence type="ECO:0000313" key="8">
    <source>
        <dbReference type="Proteomes" id="UP000523431"/>
    </source>
</evidence>
<feature type="transmembrane region" description="Helical" evidence="4">
    <location>
        <begin position="261"/>
        <end position="281"/>
    </location>
</feature>
<protein>
    <submittedName>
        <fullName evidence="6">FSR family fosmidomycin resistance protein-like MFS transporter</fullName>
    </submittedName>
</protein>
<feature type="transmembrane region" description="Helical" evidence="4">
    <location>
        <begin position="219"/>
        <end position="249"/>
    </location>
</feature>
<dbReference type="AlphaFoldDB" id="A0A7W6YC09"/>
<dbReference type="EMBL" id="JACIHU010000013">
    <property type="protein sequence ID" value="MBB4482472.1"/>
    <property type="molecule type" value="Genomic_DNA"/>
</dbReference>
<reference evidence="8 9" key="1">
    <citation type="submission" date="2020-08" db="EMBL/GenBank/DDBJ databases">
        <title>Genomic Encyclopedia of Type Strains, Phase IV (KMG-V): Genome sequencing to study the core and pangenomes of soil and plant-associated prokaryotes.</title>
        <authorList>
            <person name="Whitman W."/>
        </authorList>
    </citation>
    <scope>NUCLEOTIDE SEQUENCE [LARGE SCALE GENOMIC DNA]</scope>
    <source>
        <strain evidence="6 9">SEMIA 471</strain>
        <strain evidence="7 8">SEMIA 489</strain>
    </source>
</reference>
<dbReference type="GO" id="GO:0022857">
    <property type="term" value="F:transmembrane transporter activity"/>
    <property type="evidence" value="ECO:0007669"/>
    <property type="project" value="InterPro"/>
</dbReference>
<comment type="caution">
    <text evidence="6">The sequence shown here is derived from an EMBL/GenBank/DDBJ whole genome shotgun (WGS) entry which is preliminary data.</text>
</comment>
<evidence type="ECO:0000256" key="3">
    <source>
        <dbReference type="ARBA" id="ARBA00023136"/>
    </source>
</evidence>
<feature type="transmembrane region" description="Helical" evidence="4">
    <location>
        <begin position="172"/>
        <end position="194"/>
    </location>
</feature>
<evidence type="ECO:0000313" key="9">
    <source>
        <dbReference type="Proteomes" id="UP000557344"/>
    </source>
</evidence>
<evidence type="ECO:0000313" key="6">
    <source>
        <dbReference type="EMBL" id="MBB4482472.1"/>
    </source>
</evidence>
<feature type="transmembrane region" description="Helical" evidence="4">
    <location>
        <begin position="373"/>
        <end position="393"/>
    </location>
</feature>
<dbReference type="Proteomes" id="UP000523431">
    <property type="component" value="Unassembled WGS sequence"/>
</dbReference>
<dbReference type="InterPro" id="IPR011701">
    <property type="entry name" value="MFS"/>
</dbReference>
<feature type="transmembrane region" description="Helical" evidence="4">
    <location>
        <begin position="145"/>
        <end position="166"/>
    </location>
</feature>
<evidence type="ECO:0000313" key="7">
    <source>
        <dbReference type="EMBL" id="MBB4538301.1"/>
    </source>
</evidence>